<protein>
    <submittedName>
        <fullName evidence="1">Uncharacterized protein</fullName>
    </submittedName>
</protein>
<organism evidence="1 2">
    <name type="scientific">Autumnicola patrickiae</name>
    <dbReference type="NCBI Taxonomy" id="3075591"/>
    <lineage>
        <taxon>Bacteria</taxon>
        <taxon>Pseudomonadati</taxon>
        <taxon>Bacteroidota</taxon>
        <taxon>Flavobacteriia</taxon>
        <taxon>Flavobacteriales</taxon>
        <taxon>Flavobacteriaceae</taxon>
        <taxon>Autumnicola</taxon>
    </lineage>
</organism>
<comment type="caution">
    <text evidence="1">The sequence shown here is derived from an EMBL/GenBank/DDBJ whole genome shotgun (WGS) entry which is preliminary data.</text>
</comment>
<keyword evidence="2" id="KW-1185">Reference proteome</keyword>
<dbReference type="Proteomes" id="UP001261624">
    <property type="component" value="Unassembled WGS sequence"/>
</dbReference>
<evidence type="ECO:0000313" key="2">
    <source>
        <dbReference type="Proteomes" id="UP001261624"/>
    </source>
</evidence>
<sequence length="149" mass="17560">MKDKLIEYLKYFFDLPGSFFTMEADLYTLAILSLFFKKTDPEVSSIRKSDINIFRLYFTREELRMDLSGREIKIWLQPLLHKHLSPEIRKNAVYIDHIGNDSFSGYLLEVVLFLMDMPKELNFNESLLPQDDNILRIKDLVAATQCRTS</sequence>
<gene>
    <name evidence="1" type="ORF">RM549_03010</name>
</gene>
<name>A0ABU3DYH1_9FLAO</name>
<dbReference type="EMBL" id="JAVRHM010000002">
    <property type="protein sequence ID" value="MDT0688735.1"/>
    <property type="molecule type" value="Genomic_DNA"/>
</dbReference>
<proteinExistence type="predicted"/>
<reference evidence="1 2" key="1">
    <citation type="submission" date="2023-09" db="EMBL/GenBank/DDBJ databases">
        <authorList>
            <person name="Rey-Velasco X."/>
        </authorList>
    </citation>
    <scope>NUCLEOTIDE SEQUENCE [LARGE SCALE GENOMIC DNA]</scope>
    <source>
        <strain evidence="1 2">F188</strain>
    </source>
</reference>
<accession>A0ABU3DYH1</accession>
<dbReference type="RefSeq" id="WP_311680864.1">
    <property type="nucleotide sequence ID" value="NZ_JAVRHM010000002.1"/>
</dbReference>
<evidence type="ECO:0000313" key="1">
    <source>
        <dbReference type="EMBL" id="MDT0688735.1"/>
    </source>
</evidence>